<evidence type="ECO:0000256" key="7">
    <source>
        <dbReference type="SAM" id="MobiDB-lite"/>
    </source>
</evidence>
<evidence type="ECO:0000256" key="3">
    <source>
        <dbReference type="ARBA" id="ARBA00022741"/>
    </source>
</evidence>
<evidence type="ECO:0000256" key="1">
    <source>
        <dbReference type="ARBA" id="ARBA00022527"/>
    </source>
</evidence>
<dbReference type="PANTHER" id="PTHR22974">
    <property type="entry name" value="MIXED LINEAGE PROTEIN KINASE"/>
    <property type="match status" value="1"/>
</dbReference>
<dbReference type="GO" id="GO:0007094">
    <property type="term" value="P:mitotic spindle assembly checkpoint signaling"/>
    <property type="evidence" value="ECO:0007669"/>
    <property type="project" value="TreeGrafter"/>
</dbReference>
<gene>
    <name evidence="9" type="primary">MPS1</name>
    <name evidence="9" type="ORF">BGZ65_003552</name>
</gene>
<dbReference type="Pfam" id="PF00069">
    <property type="entry name" value="Pkinase"/>
    <property type="match status" value="1"/>
</dbReference>
<comment type="caution">
    <text evidence="9">The sequence shown here is derived from an EMBL/GenBank/DDBJ whole genome shotgun (WGS) entry which is preliminary data.</text>
</comment>
<dbReference type="CDD" id="cd14131">
    <property type="entry name" value="PKc_Mps1"/>
    <property type="match status" value="1"/>
</dbReference>
<feature type="region of interest" description="Disordered" evidence="7">
    <location>
        <begin position="305"/>
        <end position="366"/>
    </location>
</feature>
<dbReference type="InterPro" id="IPR008271">
    <property type="entry name" value="Ser/Thr_kinase_AS"/>
</dbReference>
<evidence type="ECO:0000256" key="5">
    <source>
        <dbReference type="ARBA" id="ARBA00022840"/>
    </source>
</evidence>
<sequence>MTDSKEKKHAPPSKLLPVKVEHVQDKESYLADYFAEISMPLPTISRDAIQSVTQLESWSRILPASEQDSIAESHKPPSSEADAYDHAMIIDSLQESAQKGHPSTLTDQEMPLAEEIPGIPLESKPVFATPPPKTFRSPPGKENHLPRTVTLRSRTKSITKKSSGPRKPFNWGRPQREAIVVSDDEDEVKDAKSDNDSSTVKDLEVAASASKKMKHDAESSTDSSESPLPSQVPTLHMDVNRTETQHAPGTPPFQLLSTSIQPPEPPMTSTTSSDVPSGQNIIVTMGPPKESATVKFANRMAEKNKLENNSQASSVQSAQNSKANNPSGVSHLKAAPFKGIPERAQSPAEGTSNRLPTPNPSGKVNGRAYTRLGLIGRGGSSRVFKVVSATSVILALKRVSFEKAEQATIDGYMNEIDLLKRLMGNSRIIRYWDAEVNLSKGYLSVLMEYGEIDFAHMLLSQREQEFDIHFIGMYWRQMLEAVQVIHNEKIVHADLKPANFLLVQGSLKLIDFGIAKAIANDTTNILREGQSGTANYMAPEAIEDSPVGRKFGRAADVWSLGCILYQMVYGKTPFSDIVNIFRKLNVISSPDHRIEFPTSILSPLQPRPVTTVVDNSKGLEDPFRVQSVETCPVAGRKSETNASLSQPKIQKTIEVDLNLIQVMKGCLARLPKDRMTIPELLQHSFLHPHQ</sequence>
<keyword evidence="4 9" id="KW-0418">Kinase</keyword>
<dbReference type="SUPFAM" id="SSF56112">
    <property type="entry name" value="Protein kinase-like (PK-like)"/>
    <property type="match status" value="1"/>
</dbReference>
<evidence type="ECO:0000313" key="9">
    <source>
        <dbReference type="EMBL" id="KAF9955191.1"/>
    </source>
</evidence>
<keyword evidence="5 6" id="KW-0067">ATP-binding</keyword>
<keyword evidence="1" id="KW-0723">Serine/threonine-protein kinase</keyword>
<keyword evidence="2" id="KW-0808">Transferase</keyword>
<feature type="compositionally biased region" description="Low complexity" evidence="7">
    <location>
        <begin position="308"/>
        <end position="325"/>
    </location>
</feature>
<dbReference type="InterPro" id="IPR017441">
    <property type="entry name" value="Protein_kinase_ATP_BS"/>
</dbReference>
<dbReference type="InterPro" id="IPR027084">
    <property type="entry name" value="Mps1_cat"/>
</dbReference>
<feature type="binding site" evidence="6">
    <location>
        <position position="397"/>
    </location>
    <ligand>
        <name>ATP</name>
        <dbReference type="ChEBI" id="CHEBI:30616"/>
    </ligand>
</feature>
<dbReference type="PROSITE" id="PS00108">
    <property type="entry name" value="PROTEIN_KINASE_ST"/>
    <property type="match status" value="1"/>
</dbReference>
<dbReference type="OrthoDB" id="20524at2759"/>
<feature type="region of interest" description="Disordered" evidence="7">
    <location>
        <begin position="66"/>
        <end position="280"/>
    </location>
</feature>
<dbReference type="Proteomes" id="UP000749646">
    <property type="component" value="Unassembled WGS sequence"/>
</dbReference>
<evidence type="ECO:0000259" key="8">
    <source>
        <dbReference type="PROSITE" id="PS50011"/>
    </source>
</evidence>
<dbReference type="GO" id="GO:0000776">
    <property type="term" value="C:kinetochore"/>
    <property type="evidence" value="ECO:0007669"/>
    <property type="project" value="TreeGrafter"/>
</dbReference>
<protein>
    <submittedName>
        <fullName evidence="9">Dual-specificity kinase, spindle pole body (SPB) duplication and spindle checkpoint function</fullName>
    </submittedName>
</protein>
<evidence type="ECO:0000256" key="4">
    <source>
        <dbReference type="ARBA" id="ARBA00022777"/>
    </source>
</evidence>
<dbReference type="PROSITE" id="PS00107">
    <property type="entry name" value="PROTEIN_KINASE_ATP"/>
    <property type="match status" value="1"/>
</dbReference>
<dbReference type="InterPro" id="IPR000719">
    <property type="entry name" value="Prot_kinase_dom"/>
</dbReference>
<dbReference type="PROSITE" id="PS50011">
    <property type="entry name" value="PROTEIN_KINASE_DOM"/>
    <property type="match status" value="1"/>
</dbReference>
<dbReference type="AlphaFoldDB" id="A0A9P6IZD0"/>
<dbReference type="GO" id="GO:0005524">
    <property type="term" value="F:ATP binding"/>
    <property type="evidence" value="ECO:0007669"/>
    <property type="project" value="UniProtKB-UniRule"/>
</dbReference>
<dbReference type="InterPro" id="IPR011009">
    <property type="entry name" value="Kinase-like_dom_sf"/>
</dbReference>
<dbReference type="Gene3D" id="1.10.510.10">
    <property type="entry name" value="Transferase(Phosphotransferase) domain 1"/>
    <property type="match status" value="1"/>
</dbReference>
<feature type="compositionally biased region" description="Low complexity" evidence="7">
    <location>
        <begin position="220"/>
        <end position="229"/>
    </location>
</feature>
<name>A0A9P6IZD0_9FUNG</name>
<dbReference type="SMART" id="SM00220">
    <property type="entry name" value="S_TKc"/>
    <property type="match status" value="1"/>
</dbReference>
<dbReference type="Gene3D" id="3.30.200.20">
    <property type="entry name" value="Phosphorylase Kinase, domain 1"/>
    <property type="match status" value="1"/>
</dbReference>
<proteinExistence type="predicted"/>
<keyword evidence="10" id="KW-1185">Reference proteome</keyword>
<feature type="domain" description="Protein kinase" evidence="8">
    <location>
        <begin position="369"/>
        <end position="686"/>
    </location>
</feature>
<dbReference type="GO" id="GO:0004674">
    <property type="term" value="F:protein serine/threonine kinase activity"/>
    <property type="evidence" value="ECO:0007669"/>
    <property type="project" value="UniProtKB-KW"/>
</dbReference>
<feature type="compositionally biased region" description="Polar residues" evidence="7">
    <location>
        <begin position="348"/>
        <end position="362"/>
    </location>
</feature>
<dbReference type="EMBL" id="JAAAHW010006776">
    <property type="protein sequence ID" value="KAF9955191.1"/>
    <property type="molecule type" value="Genomic_DNA"/>
</dbReference>
<feature type="compositionally biased region" description="Basic and acidic residues" evidence="7">
    <location>
        <begin position="189"/>
        <end position="204"/>
    </location>
</feature>
<keyword evidence="3 6" id="KW-0547">Nucleotide-binding</keyword>
<evidence type="ECO:0000313" key="10">
    <source>
        <dbReference type="Proteomes" id="UP000749646"/>
    </source>
</evidence>
<dbReference type="GO" id="GO:0098813">
    <property type="term" value="P:nuclear chromosome segregation"/>
    <property type="evidence" value="ECO:0007669"/>
    <property type="project" value="UniProtKB-ARBA"/>
</dbReference>
<dbReference type="GO" id="GO:0033316">
    <property type="term" value="P:meiotic spindle assembly checkpoint signaling"/>
    <property type="evidence" value="ECO:0007669"/>
    <property type="project" value="TreeGrafter"/>
</dbReference>
<evidence type="ECO:0000256" key="2">
    <source>
        <dbReference type="ARBA" id="ARBA00022679"/>
    </source>
</evidence>
<feature type="compositionally biased region" description="Polar residues" evidence="7">
    <location>
        <begin position="93"/>
        <end position="107"/>
    </location>
</feature>
<organism evidence="9 10">
    <name type="scientific">Modicella reniformis</name>
    <dbReference type="NCBI Taxonomy" id="1440133"/>
    <lineage>
        <taxon>Eukaryota</taxon>
        <taxon>Fungi</taxon>
        <taxon>Fungi incertae sedis</taxon>
        <taxon>Mucoromycota</taxon>
        <taxon>Mortierellomycotina</taxon>
        <taxon>Mortierellomycetes</taxon>
        <taxon>Mortierellales</taxon>
        <taxon>Mortierellaceae</taxon>
        <taxon>Modicella</taxon>
    </lineage>
</organism>
<dbReference type="FunFam" id="3.30.200.20:FF:000131">
    <property type="entry name" value="Dual specificity protein kinase TTK"/>
    <property type="match status" value="1"/>
</dbReference>
<dbReference type="PANTHER" id="PTHR22974:SF21">
    <property type="entry name" value="DUAL SPECIFICITY PROTEIN KINASE TTK"/>
    <property type="match status" value="1"/>
</dbReference>
<reference evidence="9" key="1">
    <citation type="journal article" date="2020" name="Fungal Divers.">
        <title>Resolving the Mortierellaceae phylogeny through synthesis of multi-gene phylogenetics and phylogenomics.</title>
        <authorList>
            <person name="Vandepol N."/>
            <person name="Liber J."/>
            <person name="Desiro A."/>
            <person name="Na H."/>
            <person name="Kennedy M."/>
            <person name="Barry K."/>
            <person name="Grigoriev I.V."/>
            <person name="Miller A.N."/>
            <person name="O'Donnell K."/>
            <person name="Stajich J.E."/>
            <person name="Bonito G."/>
        </authorList>
    </citation>
    <scope>NUCLEOTIDE SEQUENCE</scope>
    <source>
        <strain evidence="9">MES-2147</strain>
    </source>
</reference>
<evidence type="ECO:0000256" key="6">
    <source>
        <dbReference type="PROSITE-ProRule" id="PRU10141"/>
    </source>
</evidence>
<accession>A0A9P6IZD0</accession>
<dbReference type="GO" id="GO:0005634">
    <property type="term" value="C:nucleus"/>
    <property type="evidence" value="ECO:0007669"/>
    <property type="project" value="TreeGrafter"/>
</dbReference>
<dbReference type="GO" id="GO:0004712">
    <property type="term" value="F:protein serine/threonine/tyrosine kinase activity"/>
    <property type="evidence" value="ECO:0007669"/>
    <property type="project" value="TreeGrafter"/>
</dbReference>
<dbReference type="GO" id="GO:0034501">
    <property type="term" value="P:protein localization to kinetochore"/>
    <property type="evidence" value="ECO:0007669"/>
    <property type="project" value="TreeGrafter"/>
</dbReference>